<feature type="transmembrane region" description="Helical" evidence="5">
    <location>
        <begin position="23"/>
        <end position="43"/>
    </location>
</feature>
<feature type="transmembrane region" description="Helical" evidence="5">
    <location>
        <begin position="91"/>
        <end position="120"/>
    </location>
</feature>
<evidence type="ECO:0000256" key="2">
    <source>
        <dbReference type="ARBA" id="ARBA00022692"/>
    </source>
</evidence>
<dbReference type="RefSeq" id="WP_145074621.1">
    <property type="nucleotide sequence ID" value="NZ_CP036298.1"/>
</dbReference>
<gene>
    <name evidence="7" type="primary">mscS_2</name>
    <name evidence="7" type="ORF">Q31a_09860</name>
</gene>
<keyword evidence="8" id="KW-1185">Reference proteome</keyword>
<dbReference type="GO" id="GO:0008381">
    <property type="term" value="F:mechanosensitive monoatomic ion channel activity"/>
    <property type="evidence" value="ECO:0007669"/>
    <property type="project" value="InterPro"/>
</dbReference>
<keyword evidence="2 5" id="KW-0812">Transmembrane</keyword>
<comment type="subcellular location">
    <subcellularLocation>
        <location evidence="1">Membrane</location>
    </subcellularLocation>
</comment>
<dbReference type="OrthoDB" id="9775207at2"/>
<accession>A0A518G2A6</accession>
<keyword evidence="4 5" id="KW-0472">Membrane</keyword>
<dbReference type="AlphaFoldDB" id="A0A518G2A6"/>
<evidence type="ECO:0000313" key="7">
    <source>
        <dbReference type="EMBL" id="QDV22700.1"/>
    </source>
</evidence>
<dbReference type="PANTHER" id="PTHR30221:SF1">
    <property type="entry name" value="SMALL-CONDUCTANCE MECHANOSENSITIVE CHANNEL"/>
    <property type="match status" value="1"/>
</dbReference>
<evidence type="ECO:0000256" key="5">
    <source>
        <dbReference type="SAM" id="Phobius"/>
    </source>
</evidence>
<dbReference type="Gene3D" id="2.30.30.60">
    <property type="match status" value="1"/>
</dbReference>
<dbReference type="EMBL" id="CP036298">
    <property type="protein sequence ID" value="QDV22700.1"/>
    <property type="molecule type" value="Genomic_DNA"/>
</dbReference>
<keyword evidence="3 5" id="KW-1133">Transmembrane helix</keyword>
<dbReference type="SUPFAM" id="SSF50182">
    <property type="entry name" value="Sm-like ribonucleoproteins"/>
    <property type="match status" value="1"/>
</dbReference>
<dbReference type="PANTHER" id="PTHR30221">
    <property type="entry name" value="SMALL-CONDUCTANCE MECHANOSENSITIVE CHANNEL"/>
    <property type="match status" value="1"/>
</dbReference>
<feature type="domain" description="Mechanosensitive ion channel MscS" evidence="6">
    <location>
        <begin position="107"/>
        <end position="173"/>
    </location>
</feature>
<feature type="transmembrane region" description="Helical" evidence="5">
    <location>
        <begin position="55"/>
        <end position="79"/>
    </location>
</feature>
<evidence type="ECO:0000259" key="6">
    <source>
        <dbReference type="Pfam" id="PF00924"/>
    </source>
</evidence>
<dbReference type="Proteomes" id="UP000318017">
    <property type="component" value="Chromosome"/>
</dbReference>
<dbReference type="KEGG" id="ahel:Q31a_09860"/>
<organism evidence="7 8">
    <name type="scientific">Aureliella helgolandensis</name>
    <dbReference type="NCBI Taxonomy" id="2527968"/>
    <lineage>
        <taxon>Bacteria</taxon>
        <taxon>Pseudomonadati</taxon>
        <taxon>Planctomycetota</taxon>
        <taxon>Planctomycetia</taxon>
        <taxon>Pirellulales</taxon>
        <taxon>Pirellulaceae</taxon>
        <taxon>Aureliella</taxon>
    </lineage>
</organism>
<proteinExistence type="predicted"/>
<reference evidence="7 8" key="1">
    <citation type="submission" date="2019-02" db="EMBL/GenBank/DDBJ databases">
        <title>Deep-cultivation of Planctomycetes and their phenomic and genomic characterization uncovers novel biology.</title>
        <authorList>
            <person name="Wiegand S."/>
            <person name="Jogler M."/>
            <person name="Boedeker C."/>
            <person name="Pinto D."/>
            <person name="Vollmers J."/>
            <person name="Rivas-Marin E."/>
            <person name="Kohn T."/>
            <person name="Peeters S.H."/>
            <person name="Heuer A."/>
            <person name="Rast P."/>
            <person name="Oberbeckmann S."/>
            <person name="Bunk B."/>
            <person name="Jeske O."/>
            <person name="Meyerdierks A."/>
            <person name="Storesund J.E."/>
            <person name="Kallscheuer N."/>
            <person name="Luecker S."/>
            <person name="Lage O.M."/>
            <person name="Pohl T."/>
            <person name="Merkel B.J."/>
            <person name="Hornburger P."/>
            <person name="Mueller R.-W."/>
            <person name="Bruemmer F."/>
            <person name="Labrenz M."/>
            <person name="Spormann A.M."/>
            <person name="Op den Camp H."/>
            <person name="Overmann J."/>
            <person name="Amann R."/>
            <person name="Jetten M.S.M."/>
            <person name="Mascher T."/>
            <person name="Medema M.H."/>
            <person name="Devos D.P."/>
            <person name="Kaster A.-K."/>
            <person name="Ovreas L."/>
            <person name="Rohde M."/>
            <person name="Galperin M.Y."/>
            <person name="Jogler C."/>
        </authorList>
    </citation>
    <scope>NUCLEOTIDE SEQUENCE [LARGE SCALE GENOMIC DNA]</scope>
    <source>
        <strain evidence="7 8">Q31a</strain>
    </source>
</reference>
<dbReference type="InterPro" id="IPR023408">
    <property type="entry name" value="MscS_beta-dom_sf"/>
</dbReference>
<dbReference type="GO" id="GO:0016020">
    <property type="term" value="C:membrane"/>
    <property type="evidence" value="ECO:0007669"/>
    <property type="project" value="UniProtKB-SubCell"/>
</dbReference>
<evidence type="ECO:0000256" key="3">
    <source>
        <dbReference type="ARBA" id="ARBA00022989"/>
    </source>
</evidence>
<evidence type="ECO:0000256" key="4">
    <source>
        <dbReference type="ARBA" id="ARBA00023136"/>
    </source>
</evidence>
<protein>
    <submittedName>
        <fullName evidence="7">Small-conductance mechanosensitive channel</fullName>
    </submittedName>
</protein>
<dbReference type="Pfam" id="PF00924">
    <property type="entry name" value="MS_channel_2nd"/>
    <property type="match status" value="1"/>
</dbReference>
<dbReference type="InterPro" id="IPR045275">
    <property type="entry name" value="MscS_archaea/bacteria_type"/>
</dbReference>
<dbReference type="Gene3D" id="1.10.287.1260">
    <property type="match status" value="1"/>
</dbReference>
<name>A0A518G2A6_9BACT</name>
<evidence type="ECO:0000256" key="1">
    <source>
        <dbReference type="ARBA" id="ARBA00004370"/>
    </source>
</evidence>
<dbReference type="InterPro" id="IPR006685">
    <property type="entry name" value="MscS_channel_2nd"/>
</dbReference>
<sequence length="276" mass="30877">MPELPNSPEQVSSVFRQFDDVDFLLILGIAVASYLAIVTSRWCATWLTGRLPTRFRFYILPWIPLFRILFVLTAISQIVPLVIEPTASNLFAVFGAASVAIGFAFKDYVSSLIAGIVVLFERPYRVGDWVSIEGHYGEVRSLGMRTVNLMTPDDTMVTIPHNSMWSSAILNSNGGRRDMQCAPKFYVSPTHDGDHVRQKLLDVALTSTYLHIDHVPVVVAKQLPWATQYTVRAYPFECREQFAFITDLTLRGNAALRQIGIKLLVAPPSITQSAEL</sequence>
<dbReference type="InterPro" id="IPR010920">
    <property type="entry name" value="LSM_dom_sf"/>
</dbReference>
<evidence type="ECO:0000313" key="8">
    <source>
        <dbReference type="Proteomes" id="UP000318017"/>
    </source>
</evidence>